<protein>
    <submittedName>
        <fullName evidence="1">Uncharacterized protein</fullName>
    </submittedName>
</protein>
<sequence>MVEYGITKHALSPEEAVNGTRERAEILRGVIRERFASADFICIFTFRGSFDSGEDSLNSYHPGVDNSDAYFVEVVLSSWSELLKANTRRDKSGKFKWVTMLLKPKKGRPDRSPYWALDHLAHAIQNMKGIKINLNELDEGQFPYWGDINGHPLRVESKALNLSNGAFDVLMLRDGFDML</sequence>
<evidence type="ECO:0000313" key="2">
    <source>
        <dbReference type="Proteomes" id="UP000800041"/>
    </source>
</evidence>
<dbReference type="Proteomes" id="UP000800041">
    <property type="component" value="Unassembled WGS sequence"/>
</dbReference>
<reference evidence="1" key="1">
    <citation type="journal article" date="2020" name="Stud. Mycol.">
        <title>101 Dothideomycetes genomes: a test case for predicting lifestyles and emergence of pathogens.</title>
        <authorList>
            <person name="Haridas S."/>
            <person name="Albert R."/>
            <person name="Binder M."/>
            <person name="Bloem J."/>
            <person name="Labutti K."/>
            <person name="Salamov A."/>
            <person name="Andreopoulos B."/>
            <person name="Baker S."/>
            <person name="Barry K."/>
            <person name="Bills G."/>
            <person name="Bluhm B."/>
            <person name="Cannon C."/>
            <person name="Castanera R."/>
            <person name="Culley D."/>
            <person name="Daum C."/>
            <person name="Ezra D."/>
            <person name="Gonzalez J."/>
            <person name="Henrissat B."/>
            <person name="Kuo A."/>
            <person name="Liang C."/>
            <person name="Lipzen A."/>
            <person name="Lutzoni F."/>
            <person name="Magnuson J."/>
            <person name="Mondo S."/>
            <person name="Nolan M."/>
            <person name="Ohm R."/>
            <person name="Pangilinan J."/>
            <person name="Park H.-J."/>
            <person name="Ramirez L."/>
            <person name="Alfaro M."/>
            <person name="Sun H."/>
            <person name="Tritt A."/>
            <person name="Yoshinaga Y."/>
            <person name="Zwiers L.-H."/>
            <person name="Turgeon B."/>
            <person name="Goodwin S."/>
            <person name="Spatafora J."/>
            <person name="Crous P."/>
            <person name="Grigoriev I."/>
        </authorList>
    </citation>
    <scope>NUCLEOTIDE SEQUENCE</scope>
    <source>
        <strain evidence="1">CBS 113979</strain>
    </source>
</reference>
<keyword evidence="2" id="KW-1185">Reference proteome</keyword>
<gene>
    <name evidence="1" type="ORF">K402DRAFT_401600</name>
</gene>
<name>A0A6G1HB11_9PEZI</name>
<proteinExistence type="predicted"/>
<accession>A0A6G1HB11</accession>
<dbReference type="EMBL" id="ML977143">
    <property type="protein sequence ID" value="KAF1990138.1"/>
    <property type="molecule type" value="Genomic_DNA"/>
</dbReference>
<evidence type="ECO:0000313" key="1">
    <source>
        <dbReference type="EMBL" id="KAF1990138.1"/>
    </source>
</evidence>
<organism evidence="1 2">
    <name type="scientific">Aulographum hederae CBS 113979</name>
    <dbReference type="NCBI Taxonomy" id="1176131"/>
    <lineage>
        <taxon>Eukaryota</taxon>
        <taxon>Fungi</taxon>
        <taxon>Dikarya</taxon>
        <taxon>Ascomycota</taxon>
        <taxon>Pezizomycotina</taxon>
        <taxon>Dothideomycetes</taxon>
        <taxon>Pleosporomycetidae</taxon>
        <taxon>Aulographales</taxon>
        <taxon>Aulographaceae</taxon>
    </lineage>
</organism>
<dbReference type="AlphaFoldDB" id="A0A6G1HB11"/>